<dbReference type="EMBL" id="MFNF01000061">
    <property type="protein sequence ID" value="OGG99068.1"/>
    <property type="molecule type" value="Genomic_DNA"/>
</dbReference>
<gene>
    <name evidence="1" type="ORF">A2557_09910</name>
</gene>
<evidence type="ECO:0000313" key="2">
    <source>
        <dbReference type="Proteomes" id="UP000177583"/>
    </source>
</evidence>
<dbReference type="AlphaFoldDB" id="A0A1F6GLS9"/>
<proteinExistence type="predicted"/>
<comment type="caution">
    <text evidence="1">The sequence shown here is derived from an EMBL/GenBank/DDBJ whole genome shotgun (WGS) entry which is preliminary data.</text>
</comment>
<organism evidence="1 2">
    <name type="scientific">Candidatus Lambdaproteobacteria bacterium RIFOXYD2_FULL_56_26</name>
    <dbReference type="NCBI Taxonomy" id="1817773"/>
    <lineage>
        <taxon>Bacteria</taxon>
        <taxon>Pseudomonadati</taxon>
        <taxon>Pseudomonadota</taxon>
        <taxon>Candidatus Lambdaproteobacteria</taxon>
    </lineage>
</organism>
<name>A0A1F6GLS9_9PROT</name>
<protein>
    <submittedName>
        <fullName evidence="1">Uncharacterized protein</fullName>
    </submittedName>
</protein>
<accession>A0A1F6GLS9</accession>
<evidence type="ECO:0000313" key="1">
    <source>
        <dbReference type="EMBL" id="OGG99068.1"/>
    </source>
</evidence>
<dbReference type="Proteomes" id="UP000177583">
    <property type="component" value="Unassembled WGS sequence"/>
</dbReference>
<sequence>MQSSSDQTITAPSFTVTVSGVQVSLSCTNASNLDARMIYKNAAGTGYVPYLEGATTNIIDAFVNLMILERDSLGAFKPTVAGDGIVSFKELLCVQ</sequence>
<reference evidence="1 2" key="1">
    <citation type="journal article" date="2016" name="Nat. Commun.">
        <title>Thousands of microbial genomes shed light on interconnected biogeochemical processes in an aquifer system.</title>
        <authorList>
            <person name="Anantharaman K."/>
            <person name="Brown C.T."/>
            <person name="Hug L.A."/>
            <person name="Sharon I."/>
            <person name="Castelle C.J."/>
            <person name="Probst A.J."/>
            <person name="Thomas B.C."/>
            <person name="Singh A."/>
            <person name="Wilkins M.J."/>
            <person name="Karaoz U."/>
            <person name="Brodie E.L."/>
            <person name="Williams K.H."/>
            <person name="Hubbard S.S."/>
            <person name="Banfield J.F."/>
        </authorList>
    </citation>
    <scope>NUCLEOTIDE SEQUENCE [LARGE SCALE GENOMIC DNA]</scope>
</reference>